<dbReference type="EMBL" id="BGPR01000442">
    <property type="protein sequence ID" value="GBM20441.1"/>
    <property type="molecule type" value="Genomic_DNA"/>
</dbReference>
<evidence type="ECO:0000313" key="2">
    <source>
        <dbReference type="Proteomes" id="UP000499080"/>
    </source>
</evidence>
<protein>
    <submittedName>
        <fullName evidence="1">Uncharacterized protein</fullName>
    </submittedName>
</protein>
<comment type="caution">
    <text evidence="1">The sequence shown here is derived from an EMBL/GenBank/DDBJ whole genome shotgun (WGS) entry which is preliminary data.</text>
</comment>
<gene>
    <name evidence="1" type="ORF">AVEN_5534_1</name>
</gene>
<organism evidence="1 2">
    <name type="scientific">Araneus ventricosus</name>
    <name type="common">Orbweaver spider</name>
    <name type="synonym">Epeira ventricosa</name>
    <dbReference type="NCBI Taxonomy" id="182803"/>
    <lineage>
        <taxon>Eukaryota</taxon>
        <taxon>Metazoa</taxon>
        <taxon>Ecdysozoa</taxon>
        <taxon>Arthropoda</taxon>
        <taxon>Chelicerata</taxon>
        <taxon>Arachnida</taxon>
        <taxon>Araneae</taxon>
        <taxon>Araneomorphae</taxon>
        <taxon>Entelegynae</taxon>
        <taxon>Araneoidea</taxon>
        <taxon>Araneidae</taxon>
        <taxon>Araneus</taxon>
    </lineage>
</organism>
<accession>A0A4Y2DUM1</accession>
<keyword evidence="2" id="KW-1185">Reference proteome</keyword>
<dbReference type="AlphaFoldDB" id="A0A4Y2DUM1"/>
<evidence type="ECO:0000313" key="1">
    <source>
        <dbReference type="EMBL" id="GBM20441.1"/>
    </source>
</evidence>
<proteinExistence type="predicted"/>
<name>A0A4Y2DUM1_ARAVE</name>
<sequence>MDRLDGVQKKPVVGPNGVEQPYGECPALSVHIKSGRNVGCSSNRFKIKLQHALTSLNNPLPVVPEKMLNVMMWKESGVPWIARLVLSDSMCGEKREEGMVRRHGTELMKMNERCCFETLLN</sequence>
<reference evidence="1 2" key="1">
    <citation type="journal article" date="2019" name="Sci. Rep.">
        <title>Orb-weaving spider Araneus ventricosus genome elucidates the spidroin gene catalogue.</title>
        <authorList>
            <person name="Kono N."/>
            <person name="Nakamura H."/>
            <person name="Ohtoshi R."/>
            <person name="Moran D.A.P."/>
            <person name="Shinohara A."/>
            <person name="Yoshida Y."/>
            <person name="Fujiwara M."/>
            <person name="Mori M."/>
            <person name="Tomita M."/>
            <person name="Arakawa K."/>
        </authorList>
    </citation>
    <scope>NUCLEOTIDE SEQUENCE [LARGE SCALE GENOMIC DNA]</scope>
</reference>
<dbReference type="Proteomes" id="UP000499080">
    <property type="component" value="Unassembled WGS sequence"/>
</dbReference>